<evidence type="ECO:0000313" key="2">
    <source>
        <dbReference type="Proteomes" id="UP000078555"/>
    </source>
</evidence>
<evidence type="ECO:0000313" key="1">
    <source>
        <dbReference type="EMBL" id="SBT34589.1"/>
    </source>
</evidence>
<gene>
    <name evidence="1" type="ORF">POVWA1_022980</name>
</gene>
<dbReference type="Proteomes" id="UP000078555">
    <property type="component" value="Unassembled WGS sequence"/>
</dbReference>
<accession>A0A1A8YSV3</accession>
<sequence>MNARGQCTHGCILSVFMRKYASMQACKHASNASMQVYACKTSNKRRFLQLCIRFSMCKGIFLRGKLFFKKRQRAGRSHAEDDGLSLKFCSYV</sequence>
<keyword evidence="2" id="KW-1185">Reference proteome</keyword>
<reference evidence="2" key="1">
    <citation type="submission" date="2016-05" db="EMBL/GenBank/DDBJ databases">
        <authorList>
            <person name="Naeem Raeece"/>
        </authorList>
    </citation>
    <scope>NUCLEOTIDE SEQUENCE [LARGE SCALE GENOMIC DNA]</scope>
</reference>
<name>A0A1A8YSV3_PLAOA</name>
<protein>
    <submittedName>
        <fullName evidence="1">Uncharacterized protein</fullName>
    </submittedName>
</protein>
<proteinExistence type="predicted"/>
<dbReference type="AlphaFoldDB" id="A0A1A8YSV3"/>
<organism evidence="1 2">
    <name type="scientific">Plasmodium ovale wallikeri</name>
    <dbReference type="NCBI Taxonomy" id="864142"/>
    <lineage>
        <taxon>Eukaryota</taxon>
        <taxon>Sar</taxon>
        <taxon>Alveolata</taxon>
        <taxon>Apicomplexa</taxon>
        <taxon>Aconoidasida</taxon>
        <taxon>Haemosporida</taxon>
        <taxon>Plasmodiidae</taxon>
        <taxon>Plasmodium</taxon>
        <taxon>Plasmodium (Plasmodium)</taxon>
    </lineage>
</organism>
<dbReference type="EMBL" id="FLRD01000071">
    <property type="protein sequence ID" value="SBT34589.1"/>
    <property type="molecule type" value="Genomic_DNA"/>
</dbReference>